<accession>A0A815XCM4</accession>
<evidence type="ECO:0000313" key="3">
    <source>
        <dbReference type="Proteomes" id="UP000663864"/>
    </source>
</evidence>
<feature type="compositionally biased region" description="Basic residues" evidence="1">
    <location>
        <begin position="34"/>
        <end position="46"/>
    </location>
</feature>
<comment type="caution">
    <text evidence="2">The sequence shown here is derived from an EMBL/GenBank/DDBJ whole genome shotgun (WGS) entry which is preliminary data.</text>
</comment>
<organism evidence="2 3">
    <name type="scientific">Rotaria sordida</name>
    <dbReference type="NCBI Taxonomy" id="392033"/>
    <lineage>
        <taxon>Eukaryota</taxon>
        <taxon>Metazoa</taxon>
        <taxon>Spiralia</taxon>
        <taxon>Gnathifera</taxon>
        <taxon>Rotifera</taxon>
        <taxon>Eurotatoria</taxon>
        <taxon>Bdelloidea</taxon>
        <taxon>Philodinida</taxon>
        <taxon>Philodinidae</taxon>
        <taxon>Rotaria</taxon>
    </lineage>
</organism>
<dbReference type="AlphaFoldDB" id="A0A815XCM4"/>
<evidence type="ECO:0000313" key="2">
    <source>
        <dbReference type="EMBL" id="CAF1555809.1"/>
    </source>
</evidence>
<reference evidence="2" key="1">
    <citation type="submission" date="2021-02" db="EMBL/GenBank/DDBJ databases">
        <authorList>
            <person name="Nowell W R."/>
        </authorList>
    </citation>
    <scope>NUCLEOTIDE SEQUENCE</scope>
</reference>
<dbReference type="Proteomes" id="UP000663864">
    <property type="component" value="Unassembled WGS sequence"/>
</dbReference>
<gene>
    <name evidence="2" type="ORF">ZHD862_LOCUS39449</name>
</gene>
<feature type="region of interest" description="Disordered" evidence="1">
    <location>
        <begin position="26"/>
        <end position="46"/>
    </location>
</feature>
<proteinExistence type="predicted"/>
<dbReference type="EMBL" id="CAJNOT010018997">
    <property type="protein sequence ID" value="CAF1555809.1"/>
    <property type="molecule type" value="Genomic_DNA"/>
</dbReference>
<feature type="non-terminal residue" evidence="2">
    <location>
        <position position="1"/>
    </location>
</feature>
<sequence length="46" mass="5533">RGKILPKETTRPSEEDYKTFYETLLESEQEPKSKHSHKLLLPRRHV</sequence>
<name>A0A815XCM4_9BILA</name>
<protein>
    <submittedName>
        <fullName evidence="2">Uncharacterized protein</fullName>
    </submittedName>
</protein>
<evidence type="ECO:0000256" key="1">
    <source>
        <dbReference type="SAM" id="MobiDB-lite"/>
    </source>
</evidence>